<dbReference type="AlphaFoldDB" id="A0A1J4MUM0"/>
<evidence type="ECO:0000313" key="1">
    <source>
        <dbReference type="EMBL" id="OII77115.1"/>
    </source>
</evidence>
<accession>A0A1J4MUM0</accession>
<dbReference type="VEuPathDB" id="CryptoDB:cand_020970"/>
<reference evidence="1 2" key="1">
    <citation type="submission" date="2016-10" db="EMBL/GenBank/DDBJ databases">
        <title>Reductive evolution of mitochondrial metabolism and differential evolution of invasion-related proteins in Cryptosporidium.</title>
        <authorList>
            <person name="Liu S."/>
            <person name="Roellig D.M."/>
            <person name="Guo Y."/>
            <person name="Li N."/>
            <person name="Frace M.A."/>
            <person name="Tang K."/>
            <person name="Zhang L."/>
            <person name="Feng Y."/>
            <person name="Xiao L."/>
        </authorList>
    </citation>
    <scope>NUCLEOTIDE SEQUENCE [LARGE SCALE GENOMIC DNA]</scope>
    <source>
        <strain evidence="1">30847</strain>
    </source>
</reference>
<dbReference type="EMBL" id="LRBS01000045">
    <property type="protein sequence ID" value="OII77115.1"/>
    <property type="molecule type" value="Genomic_DNA"/>
</dbReference>
<gene>
    <name evidence="1" type="ORF">cand_020970</name>
</gene>
<dbReference type="GeneID" id="92366281"/>
<protein>
    <submittedName>
        <fullName evidence="1">Uncharacterized protein</fullName>
    </submittedName>
</protein>
<name>A0A1J4MUM0_9CRYT</name>
<sequence length="481" mass="56628">MSERFRPGDIFSGYYFPGVLCGRAVSFKKDIYQLLQKYWDEISKTQYLYEANKCGTFGILSRLFKENRFSSIHFNTELEQHNECFEILIGVTIAVFKIQCPFEIRKSILEKNLVLLDDLEQGLSGYNCDNKNLIEIHHRVSVLYLLYLLYSSQYFIPLEDSFKQPPSTLYINPLRIPISLKTFYGIYETFRDCSKYEVFPEARAIIWRLINHDIINICLYDGPQYYYKDRYGNPLTPDLLETRFLNNEENIEYEDKVDQQLDFDSSKIFKKVKVLHEKLIHEASLNYELQNSIKKILNDLDIHYKQCIEYRDEYYRICEVIKNIPKSEIFSNSVPRKKIRNSNNSRKVDFEYGRVEAIDNNESNDNLDNSEFDFYKSWQDLRCLSTIRDNEEDLIPDKGLEVMTEEVNAAKSISDISETTEVGLNLGREDSEVINPLDLDYVFNSNQERNKLNNATVTGDKEVDYILQRIDILTSINRTIS</sequence>
<organism evidence="1 2">
    <name type="scientific">Cryptosporidium andersoni</name>
    <dbReference type="NCBI Taxonomy" id="117008"/>
    <lineage>
        <taxon>Eukaryota</taxon>
        <taxon>Sar</taxon>
        <taxon>Alveolata</taxon>
        <taxon>Apicomplexa</taxon>
        <taxon>Conoidasida</taxon>
        <taxon>Coccidia</taxon>
        <taxon>Eucoccidiorida</taxon>
        <taxon>Eimeriorina</taxon>
        <taxon>Cryptosporidiidae</taxon>
        <taxon>Cryptosporidium</taxon>
    </lineage>
</organism>
<dbReference type="Proteomes" id="UP000186804">
    <property type="component" value="Unassembled WGS sequence"/>
</dbReference>
<keyword evidence="2" id="KW-1185">Reference proteome</keyword>
<dbReference type="OrthoDB" id="374157at2759"/>
<proteinExistence type="predicted"/>
<evidence type="ECO:0000313" key="2">
    <source>
        <dbReference type="Proteomes" id="UP000186804"/>
    </source>
</evidence>
<comment type="caution">
    <text evidence="1">The sequence shown here is derived from an EMBL/GenBank/DDBJ whole genome shotgun (WGS) entry which is preliminary data.</text>
</comment>
<dbReference type="RefSeq" id="XP_067068961.1">
    <property type="nucleotide sequence ID" value="XM_067212327.1"/>
</dbReference>